<dbReference type="EC" id="2.5.1.15" evidence="4"/>
<evidence type="ECO:0000256" key="1">
    <source>
        <dbReference type="ARBA" id="ARBA00000012"/>
    </source>
</evidence>
<dbReference type="GO" id="GO:0005829">
    <property type="term" value="C:cytosol"/>
    <property type="evidence" value="ECO:0007669"/>
    <property type="project" value="TreeGrafter"/>
</dbReference>
<protein>
    <recommendedName>
        <fullName evidence="4">dihydropteroate synthase</fullName>
        <ecNumber evidence="4">2.5.1.15</ecNumber>
    </recommendedName>
</protein>
<keyword evidence="5 10" id="KW-0808">Transferase</keyword>
<dbReference type="PANTHER" id="PTHR20941">
    <property type="entry name" value="FOLATE SYNTHESIS PROTEINS"/>
    <property type="match status" value="1"/>
</dbReference>
<keyword evidence="7" id="KW-0460">Magnesium</keyword>
<evidence type="ECO:0000256" key="4">
    <source>
        <dbReference type="ARBA" id="ARBA00012458"/>
    </source>
</evidence>
<evidence type="ECO:0000313" key="11">
    <source>
        <dbReference type="Proteomes" id="UP000316562"/>
    </source>
</evidence>
<dbReference type="NCBIfam" id="TIGR01496">
    <property type="entry name" value="DHPS"/>
    <property type="match status" value="1"/>
</dbReference>
<dbReference type="CDD" id="cd00739">
    <property type="entry name" value="DHPS"/>
    <property type="match status" value="1"/>
</dbReference>
<dbReference type="Pfam" id="PF00809">
    <property type="entry name" value="Pterin_bind"/>
    <property type="match status" value="1"/>
</dbReference>
<comment type="catalytic activity">
    <reaction evidence="1">
        <text>(7,8-dihydropterin-6-yl)methyl diphosphate + 4-aminobenzoate = 7,8-dihydropteroate + diphosphate</text>
        <dbReference type="Rhea" id="RHEA:19949"/>
        <dbReference type="ChEBI" id="CHEBI:17836"/>
        <dbReference type="ChEBI" id="CHEBI:17839"/>
        <dbReference type="ChEBI" id="CHEBI:33019"/>
        <dbReference type="ChEBI" id="CHEBI:72950"/>
        <dbReference type="EC" id="2.5.1.15"/>
    </reaction>
</comment>
<keyword evidence="6" id="KW-0479">Metal-binding</keyword>
<dbReference type="PROSITE" id="PS00792">
    <property type="entry name" value="DHPS_1"/>
    <property type="match status" value="1"/>
</dbReference>
<keyword evidence="8" id="KW-0289">Folate biosynthesis</keyword>
<accession>A0A519BFS0</accession>
<evidence type="ECO:0000256" key="7">
    <source>
        <dbReference type="ARBA" id="ARBA00022842"/>
    </source>
</evidence>
<feature type="domain" description="Pterin-binding" evidence="9">
    <location>
        <begin position="149"/>
        <end position="405"/>
    </location>
</feature>
<evidence type="ECO:0000256" key="3">
    <source>
        <dbReference type="ARBA" id="ARBA00004763"/>
    </source>
</evidence>
<dbReference type="SUPFAM" id="SSF51717">
    <property type="entry name" value="Dihydropteroate synthetase-like"/>
    <property type="match status" value="1"/>
</dbReference>
<sequence>MHAYLVDVFDSKLAISELDKIGVSKSGKYIMSNKLIFIVIKLKNINSTALNILKQEALSIGAELANHRDVITGKINISDGILFGTLVQLRIIVKKIRHQQFGLKELSSDIENILDVVNINVEHIDSNNSDLKFKILKTNKKDITLGKVPLIMGILNVTPDSFSDGGLYFNFEDAVNRGFEIVKEGADIIDIGGESTRPAADFIDIQTEIDRVCPVIKKLSENIDVPISIDTRKPEVAKEAILAGAAIVNDVSGLTYEPDDMINVLTSYDVPYILMHSRNKNPQNMQIDVEPYNDAAFDIILYFSEKLAYLKSKGFDTDKVVLDPGFGFAKSAEDNYDILNYILSFKSLNLPILAGVSRKSFIKKITGGQKEDLLIGNIALASYLTLKNIDIIRVHDVRQTKTALNTIAKLKENLVRHQ</sequence>
<dbReference type="EMBL" id="SGBC01000003">
    <property type="protein sequence ID" value="RZD16104.1"/>
    <property type="molecule type" value="Genomic_DNA"/>
</dbReference>
<proteinExistence type="predicted"/>
<dbReference type="PROSITE" id="PS00793">
    <property type="entry name" value="DHPS_2"/>
    <property type="match status" value="1"/>
</dbReference>
<dbReference type="Gene3D" id="3.20.20.20">
    <property type="entry name" value="Dihydropteroate synthase-like"/>
    <property type="match status" value="1"/>
</dbReference>
<dbReference type="InterPro" id="IPR011005">
    <property type="entry name" value="Dihydropteroate_synth-like_sf"/>
</dbReference>
<comment type="pathway">
    <text evidence="3">Cofactor biosynthesis; tetrahydrofolate biosynthesis; 7,8-dihydrofolate from 2-amino-4-hydroxy-6-hydroxymethyl-7,8-dihydropteridine diphosphate and 4-aminobenzoate: step 1/2.</text>
</comment>
<evidence type="ECO:0000256" key="6">
    <source>
        <dbReference type="ARBA" id="ARBA00022723"/>
    </source>
</evidence>
<name>A0A519BFS0_ACIG2</name>
<evidence type="ECO:0000256" key="2">
    <source>
        <dbReference type="ARBA" id="ARBA00001946"/>
    </source>
</evidence>
<comment type="caution">
    <text evidence="10">The sequence shown here is derived from an EMBL/GenBank/DDBJ whole genome shotgun (WGS) entry which is preliminary data.</text>
</comment>
<dbReference type="PROSITE" id="PS50972">
    <property type="entry name" value="PTERIN_BINDING"/>
    <property type="match status" value="1"/>
</dbReference>
<comment type="cofactor">
    <cofactor evidence="2">
        <name>Mg(2+)</name>
        <dbReference type="ChEBI" id="CHEBI:18420"/>
    </cofactor>
</comment>
<organism evidence="10 11">
    <name type="scientific">Acididesulfobacter guangdongensis</name>
    <dbReference type="NCBI Taxonomy" id="2597225"/>
    <lineage>
        <taxon>Bacteria</taxon>
        <taxon>Deltaproteobacteria</taxon>
        <taxon>Candidatus Acidulodesulfobacterales</taxon>
        <taxon>Candidatus Acididesulfobacter</taxon>
    </lineage>
</organism>
<evidence type="ECO:0000256" key="5">
    <source>
        <dbReference type="ARBA" id="ARBA00022679"/>
    </source>
</evidence>
<reference evidence="10 11" key="1">
    <citation type="journal article" date="2019" name="ISME J.">
        <title>Insights into ecological role of a new deltaproteobacterial order Candidatus Acidulodesulfobacterales by metagenomics and metatranscriptomics.</title>
        <authorList>
            <person name="Tan S."/>
            <person name="Liu J."/>
            <person name="Fang Y."/>
            <person name="Hedlund B.P."/>
            <person name="Lian Z.H."/>
            <person name="Huang L.Y."/>
            <person name="Li J.T."/>
            <person name="Huang L.N."/>
            <person name="Li W.J."/>
            <person name="Jiang H.C."/>
            <person name="Dong H.L."/>
            <person name="Shu W.S."/>
        </authorList>
    </citation>
    <scope>NUCLEOTIDE SEQUENCE [LARGE SCALE GENOMIC DNA]</scope>
    <source>
        <strain evidence="10">AP2</strain>
    </source>
</reference>
<dbReference type="GO" id="GO:0004156">
    <property type="term" value="F:dihydropteroate synthase activity"/>
    <property type="evidence" value="ECO:0007669"/>
    <property type="project" value="UniProtKB-EC"/>
</dbReference>
<dbReference type="GO" id="GO:0046872">
    <property type="term" value="F:metal ion binding"/>
    <property type="evidence" value="ECO:0007669"/>
    <property type="project" value="UniProtKB-KW"/>
</dbReference>
<evidence type="ECO:0000313" key="10">
    <source>
        <dbReference type="EMBL" id="RZD16104.1"/>
    </source>
</evidence>
<dbReference type="InterPro" id="IPR000489">
    <property type="entry name" value="Pterin-binding_dom"/>
</dbReference>
<evidence type="ECO:0000259" key="9">
    <source>
        <dbReference type="PROSITE" id="PS50972"/>
    </source>
</evidence>
<dbReference type="GO" id="GO:0046654">
    <property type="term" value="P:tetrahydrofolate biosynthetic process"/>
    <property type="evidence" value="ECO:0007669"/>
    <property type="project" value="TreeGrafter"/>
</dbReference>
<dbReference type="GO" id="GO:0046656">
    <property type="term" value="P:folic acid biosynthetic process"/>
    <property type="evidence" value="ECO:0007669"/>
    <property type="project" value="UniProtKB-KW"/>
</dbReference>
<dbReference type="AlphaFoldDB" id="A0A519BFS0"/>
<dbReference type="PANTHER" id="PTHR20941:SF1">
    <property type="entry name" value="FOLIC ACID SYNTHESIS PROTEIN FOL1"/>
    <property type="match status" value="1"/>
</dbReference>
<gene>
    <name evidence="10" type="primary">folP</name>
    <name evidence="10" type="ORF">EVJ46_07910</name>
</gene>
<dbReference type="InterPro" id="IPR006390">
    <property type="entry name" value="DHP_synth_dom"/>
</dbReference>
<dbReference type="InterPro" id="IPR045031">
    <property type="entry name" value="DHP_synth-like"/>
</dbReference>
<evidence type="ECO:0000256" key="8">
    <source>
        <dbReference type="ARBA" id="ARBA00022909"/>
    </source>
</evidence>
<dbReference type="Proteomes" id="UP000316562">
    <property type="component" value="Unassembled WGS sequence"/>
</dbReference>